<accession>A0ABR7M663</accession>
<dbReference type="RefSeq" id="WP_187255776.1">
    <property type="nucleotide sequence ID" value="NZ_JBHULF010000006.1"/>
</dbReference>
<organism evidence="1 2">
    <name type="scientific">Flavihumibacter stibioxidans</name>
    <dbReference type="NCBI Taxonomy" id="1834163"/>
    <lineage>
        <taxon>Bacteria</taxon>
        <taxon>Pseudomonadati</taxon>
        <taxon>Bacteroidota</taxon>
        <taxon>Chitinophagia</taxon>
        <taxon>Chitinophagales</taxon>
        <taxon>Chitinophagaceae</taxon>
        <taxon>Flavihumibacter</taxon>
    </lineage>
</organism>
<dbReference type="InterPro" id="IPR018490">
    <property type="entry name" value="cNMP-bd_dom_sf"/>
</dbReference>
<dbReference type="InterPro" id="IPR014710">
    <property type="entry name" value="RmlC-like_jellyroll"/>
</dbReference>
<reference evidence="1 2" key="1">
    <citation type="submission" date="2016-07" db="EMBL/GenBank/DDBJ databases">
        <title>Genome analysis of Flavihumibacter stibioxidans YS-17.</title>
        <authorList>
            <person name="Shi K."/>
            <person name="Han Y."/>
            <person name="Wang G."/>
        </authorList>
    </citation>
    <scope>NUCLEOTIDE SEQUENCE [LARGE SCALE GENOMIC DNA]</scope>
    <source>
        <strain evidence="1 2">YS-17</strain>
    </source>
</reference>
<gene>
    <name evidence="1" type="ORF">BC349_05840</name>
</gene>
<comment type="caution">
    <text evidence="1">The sequence shown here is derived from an EMBL/GenBank/DDBJ whole genome shotgun (WGS) entry which is preliminary data.</text>
</comment>
<evidence type="ECO:0000313" key="1">
    <source>
        <dbReference type="EMBL" id="MBC6490477.1"/>
    </source>
</evidence>
<evidence type="ECO:0000313" key="2">
    <source>
        <dbReference type="Proteomes" id="UP000765802"/>
    </source>
</evidence>
<keyword evidence="2" id="KW-1185">Reference proteome</keyword>
<proteinExistence type="predicted"/>
<dbReference type="EMBL" id="MBUA01000001">
    <property type="protein sequence ID" value="MBC6490477.1"/>
    <property type="molecule type" value="Genomic_DNA"/>
</dbReference>
<protein>
    <submittedName>
        <fullName evidence="1">Cyclic nucleotide-binding protein</fullName>
    </submittedName>
</protein>
<dbReference type="Proteomes" id="UP000765802">
    <property type="component" value="Unassembled WGS sequence"/>
</dbReference>
<dbReference type="Gene3D" id="2.60.120.10">
    <property type="entry name" value="Jelly Rolls"/>
    <property type="match status" value="1"/>
</dbReference>
<dbReference type="SUPFAM" id="SSF51206">
    <property type="entry name" value="cAMP-binding domain-like"/>
    <property type="match status" value="1"/>
</dbReference>
<sequence>MIQAIDPLEAMRRQLTAVYPLDNEAWEAFSKIWLPVTHKRKSVITAAGEVEKYLYWVTEGVQRGFHLHDTKEATIVFTYPNSFSGIIDSFLLQQPSKYYLEALTSSSFLRASWQQVEHCRRSHPAIAELVYRSLCITTSGILERQIELMVYSAEEKFRTLLKRSPHILQIVPHKYLASYLGIDATTFSKLLGSVRIE</sequence>
<name>A0ABR7M663_9BACT</name>